<organism evidence="11">
    <name type="scientific">bioreactor metagenome</name>
    <dbReference type="NCBI Taxonomy" id="1076179"/>
    <lineage>
        <taxon>unclassified sequences</taxon>
        <taxon>metagenomes</taxon>
        <taxon>ecological metagenomes</taxon>
    </lineage>
</organism>
<dbReference type="Pfam" id="PF00672">
    <property type="entry name" value="HAMP"/>
    <property type="match status" value="1"/>
</dbReference>
<comment type="caution">
    <text evidence="11">The sequence shown here is derived from an EMBL/GenBank/DDBJ whole genome shotgun (WGS) entry which is preliminary data.</text>
</comment>
<protein>
    <recommendedName>
        <fullName evidence="2">histidine kinase</fullName>
        <ecNumber evidence="2">2.7.13.3</ecNumber>
    </recommendedName>
</protein>
<dbReference type="CDD" id="cd00082">
    <property type="entry name" value="HisKA"/>
    <property type="match status" value="1"/>
</dbReference>
<sequence length="858" mass="96860">MKIRDLKIGSQLLLGFAIILFFVSSIGIISYVQNKWIHEQSRLLYNHPLQVRRAVGALTTNIHLMRLGTRDLMLAANTKEEREALQLIEENAAGALRQFEIINRLYLGPQKDVEAAQKAFIAWKTARDVNTTLAVDKDINAVKESITKTGYVGKLREDMLEKIQIIDNYAQNRATTIFTESERHKDLVLNELAGVILIIIIVTLIVYVTLLRNIRKPLVALTKITRRFDHGDMSARCHFTSKNEIGELSKSFNTLAENLQITNNLNVKTALLADMMLIEDDVKEFFRVTLQILMEDTESEMAAVYLLSDDKQNYVHLISIGLAERARKSFSAIYHEGEFGSVLTTKRIQHIKNIPEDTRYIFKTTGGNVVPREIITIPILSGNEIIAIISLANIHPYSELAIQLINKIHLTYCARVDKILAYEKIKSFSESLSAQNRELEEQKRELSKQSAELTEQNRELEIQKKMLHEANNLKTSFLSNMSHELRTPLNSVIALSGVLNRKLADKIPQEEYSYLEVIERNGRNLLALINNILDIARIESGREEIELTEFNLCDCVTEIITLIHPQVAEKNIIINKAGGDCDTRITSDENKIKHILQNLLGNAVKFTEQGAITISLKKSIDEVTVTVSDTGIGIRAEQISHIFDEFRQADESTSRRFGGTGLGLSIAKKYANLLGGSISVESQPGVGSSFTLTLPLYYTGEYFEDIPEADVYYHAKQNDNPERPLISPKDSRTVLLIEDNIPAVIQMKDILEESGYMVIAARDGKEGLDTLNHILPDAIILDLMMPGMDGFHVLETMRNDERSVNIPVLILTAKHITKEELSFLKQNHIHQLIQKGDIKRDELLKTISEMVKQDPSSL</sequence>
<dbReference type="SMART" id="SM00448">
    <property type="entry name" value="REC"/>
    <property type="match status" value="1"/>
</dbReference>
<dbReference type="InterPro" id="IPR003018">
    <property type="entry name" value="GAF"/>
</dbReference>
<comment type="catalytic activity">
    <reaction evidence="1">
        <text>ATP + protein L-histidine = ADP + protein N-phospho-L-histidine.</text>
        <dbReference type="EC" id="2.7.13.3"/>
    </reaction>
</comment>
<dbReference type="EMBL" id="VSSQ01000700">
    <property type="protein sequence ID" value="MPL99968.1"/>
    <property type="molecule type" value="Genomic_DNA"/>
</dbReference>
<dbReference type="InterPro" id="IPR003661">
    <property type="entry name" value="HisK_dim/P_dom"/>
</dbReference>
<feature type="coiled-coil region" evidence="6">
    <location>
        <begin position="422"/>
        <end position="473"/>
    </location>
</feature>
<keyword evidence="5 11" id="KW-0418">Kinase</keyword>
<evidence type="ECO:0000313" key="11">
    <source>
        <dbReference type="EMBL" id="MPL99968.1"/>
    </source>
</evidence>
<dbReference type="CDD" id="cd17574">
    <property type="entry name" value="REC_OmpR"/>
    <property type="match status" value="1"/>
</dbReference>
<dbReference type="GO" id="GO:0000155">
    <property type="term" value="F:phosphorelay sensor kinase activity"/>
    <property type="evidence" value="ECO:0007669"/>
    <property type="project" value="InterPro"/>
</dbReference>
<dbReference type="InterPro" id="IPR024478">
    <property type="entry name" value="HlyB_4HB_MCP"/>
</dbReference>
<dbReference type="SUPFAM" id="SSF52172">
    <property type="entry name" value="CheY-like"/>
    <property type="match status" value="1"/>
</dbReference>
<proteinExistence type="predicted"/>
<dbReference type="SUPFAM" id="SSF158472">
    <property type="entry name" value="HAMP domain-like"/>
    <property type="match status" value="1"/>
</dbReference>
<dbReference type="EC" id="2.7.13.3" evidence="2"/>
<dbReference type="SMART" id="SM00387">
    <property type="entry name" value="HATPase_c"/>
    <property type="match status" value="1"/>
</dbReference>
<keyword evidence="7" id="KW-1133">Transmembrane helix</keyword>
<dbReference type="InterPro" id="IPR036097">
    <property type="entry name" value="HisK_dim/P_sf"/>
</dbReference>
<reference evidence="11" key="1">
    <citation type="submission" date="2019-08" db="EMBL/GenBank/DDBJ databases">
        <authorList>
            <person name="Kucharzyk K."/>
            <person name="Murdoch R.W."/>
            <person name="Higgins S."/>
            <person name="Loffler F."/>
        </authorList>
    </citation>
    <scope>NUCLEOTIDE SEQUENCE</scope>
</reference>
<keyword evidence="3" id="KW-0597">Phosphoprotein</keyword>
<dbReference type="PROSITE" id="PS50110">
    <property type="entry name" value="RESPONSE_REGULATORY"/>
    <property type="match status" value="1"/>
</dbReference>
<dbReference type="PROSITE" id="PS50885">
    <property type="entry name" value="HAMP"/>
    <property type="match status" value="1"/>
</dbReference>
<dbReference type="InterPro" id="IPR004358">
    <property type="entry name" value="Sig_transdc_His_kin-like_C"/>
</dbReference>
<dbReference type="Gene3D" id="6.10.340.10">
    <property type="match status" value="1"/>
</dbReference>
<dbReference type="CDD" id="cd16922">
    <property type="entry name" value="HATPase_EvgS-ArcB-TorS-like"/>
    <property type="match status" value="1"/>
</dbReference>
<dbReference type="InterPro" id="IPR029016">
    <property type="entry name" value="GAF-like_dom_sf"/>
</dbReference>
<dbReference type="Gene3D" id="3.40.50.2300">
    <property type="match status" value="1"/>
</dbReference>
<dbReference type="CDD" id="cd06225">
    <property type="entry name" value="HAMP"/>
    <property type="match status" value="1"/>
</dbReference>
<dbReference type="InterPro" id="IPR003594">
    <property type="entry name" value="HATPase_dom"/>
</dbReference>
<accession>A0A644W8Q5</accession>
<dbReference type="SMART" id="SM00388">
    <property type="entry name" value="HisKA"/>
    <property type="match status" value="1"/>
</dbReference>
<dbReference type="InterPro" id="IPR036890">
    <property type="entry name" value="HATPase_C_sf"/>
</dbReference>
<gene>
    <name evidence="11" type="primary">rcsC_116</name>
    <name evidence="11" type="ORF">SDC9_46190</name>
</gene>
<dbReference type="SMART" id="SM00065">
    <property type="entry name" value="GAF"/>
    <property type="match status" value="1"/>
</dbReference>
<dbReference type="Pfam" id="PF02518">
    <property type="entry name" value="HATPase_c"/>
    <property type="match status" value="1"/>
</dbReference>
<keyword evidence="7" id="KW-0472">Membrane</keyword>
<dbReference type="Pfam" id="PF13185">
    <property type="entry name" value="GAF_2"/>
    <property type="match status" value="1"/>
</dbReference>
<dbReference type="FunFam" id="3.30.565.10:FF:000010">
    <property type="entry name" value="Sensor histidine kinase RcsC"/>
    <property type="match status" value="1"/>
</dbReference>
<dbReference type="Gene3D" id="3.30.450.40">
    <property type="match status" value="1"/>
</dbReference>
<evidence type="ECO:0000256" key="4">
    <source>
        <dbReference type="ARBA" id="ARBA00022679"/>
    </source>
</evidence>
<dbReference type="Gene3D" id="1.10.287.130">
    <property type="match status" value="1"/>
</dbReference>
<dbReference type="SMART" id="SM00304">
    <property type="entry name" value="HAMP"/>
    <property type="match status" value="1"/>
</dbReference>
<dbReference type="PANTHER" id="PTHR43047">
    <property type="entry name" value="TWO-COMPONENT HISTIDINE PROTEIN KINASE"/>
    <property type="match status" value="1"/>
</dbReference>
<evidence type="ECO:0000256" key="5">
    <source>
        <dbReference type="ARBA" id="ARBA00022777"/>
    </source>
</evidence>
<evidence type="ECO:0000256" key="6">
    <source>
        <dbReference type="SAM" id="Coils"/>
    </source>
</evidence>
<feature type="transmembrane region" description="Helical" evidence="7">
    <location>
        <begin position="12"/>
        <end position="32"/>
    </location>
</feature>
<feature type="domain" description="Histidine kinase" evidence="8">
    <location>
        <begin position="480"/>
        <end position="698"/>
    </location>
</feature>
<dbReference type="PROSITE" id="PS50109">
    <property type="entry name" value="HIS_KIN"/>
    <property type="match status" value="1"/>
</dbReference>
<dbReference type="Pfam" id="PF12729">
    <property type="entry name" value="4HB_MCP_1"/>
    <property type="match status" value="1"/>
</dbReference>
<evidence type="ECO:0000259" key="9">
    <source>
        <dbReference type="PROSITE" id="PS50110"/>
    </source>
</evidence>
<dbReference type="Pfam" id="PF00072">
    <property type="entry name" value="Response_reg"/>
    <property type="match status" value="1"/>
</dbReference>
<dbReference type="SUPFAM" id="SSF55781">
    <property type="entry name" value="GAF domain-like"/>
    <property type="match status" value="1"/>
</dbReference>
<dbReference type="InterPro" id="IPR003660">
    <property type="entry name" value="HAMP_dom"/>
</dbReference>
<dbReference type="SUPFAM" id="SSF55874">
    <property type="entry name" value="ATPase domain of HSP90 chaperone/DNA topoisomerase II/histidine kinase"/>
    <property type="match status" value="1"/>
</dbReference>
<dbReference type="GO" id="GO:0009927">
    <property type="term" value="F:histidine phosphotransfer kinase activity"/>
    <property type="evidence" value="ECO:0007669"/>
    <property type="project" value="TreeGrafter"/>
</dbReference>
<dbReference type="InterPro" id="IPR005467">
    <property type="entry name" value="His_kinase_dom"/>
</dbReference>
<evidence type="ECO:0000256" key="7">
    <source>
        <dbReference type="SAM" id="Phobius"/>
    </source>
</evidence>
<dbReference type="InterPro" id="IPR001789">
    <property type="entry name" value="Sig_transdc_resp-reg_receiver"/>
</dbReference>
<feature type="transmembrane region" description="Helical" evidence="7">
    <location>
        <begin position="187"/>
        <end position="210"/>
    </location>
</feature>
<dbReference type="PANTHER" id="PTHR43047:SF72">
    <property type="entry name" value="OSMOSENSING HISTIDINE PROTEIN KINASE SLN1"/>
    <property type="match status" value="1"/>
</dbReference>
<feature type="domain" description="Response regulatory" evidence="9">
    <location>
        <begin position="733"/>
        <end position="850"/>
    </location>
</feature>
<dbReference type="Pfam" id="PF00512">
    <property type="entry name" value="HisKA"/>
    <property type="match status" value="1"/>
</dbReference>
<dbReference type="AlphaFoldDB" id="A0A644W8Q5"/>
<name>A0A644W8Q5_9ZZZZ</name>
<evidence type="ECO:0000256" key="3">
    <source>
        <dbReference type="ARBA" id="ARBA00022553"/>
    </source>
</evidence>
<evidence type="ECO:0000259" key="10">
    <source>
        <dbReference type="PROSITE" id="PS50885"/>
    </source>
</evidence>
<dbReference type="Gene3D" id="3.30.565.10">
    <property type="entry name" value="Histidine kinase-like ATPase, C-terminal domain"/>
    <property type="match status" value="1"/>
</dbReference>
<dbReference type="InterPro" id="IPR011006">
    <property type="entry name" value="CheY-like_superfamily"/>
</dbReference>
<evidence type="ECO:0000256" key="2">
    <source>
        <dbReference type="ARBA" id="ARBA00012438"/>
    </source>
</evidence>
<evidence type="ECO:0000259" key="8">
    <source>
        <dbReference type="PROSITE" id="PS50109"/>
    </source>
</evidence>
<evidence type="ECO:0000256" key="1">
    <source>
        <dbReference type="ARBA" id="ARBA00000085"/>
    </source>
</evidence>
<dbReference type="GO" id="GO:0005886">
    <property type="term" value="C:plasma membrane"/>
    <property type="evidence" value="ECO:0007669"/>
    <property type="project" value="TreeGrafter"/>
</dbReference>
<dbReference type="PRINTS" id="PR00344">
    <property type="entry name" value="BCTRLSENSOR"/>
</dbReference>
<keyword evidence="4 11" id="KW-0808">Transferase</keyword>
<feature type="domain" description="HAMP" evidence="10">
    <location>
        <begin position="212"/>
        <end position="264"/>
    </location>
</feature>
<dbReference type="SUPFAM" id="SSF47384">
    <property type="entry name" value="Homodimeric domain of signal transducing histidine kinase"/>
    <property type="match status" value="1"/>
</dbReference>
<keyword evidence="7" id="KW-0812">Transmembrane</keyword>
<keyword evidence="6" id="KW-0175">Coiled coil</keyword>